<dbReference type="PANTHER" id="PTHR43309:SF3">
    <property type="entry name" value="5-OXOPROLINASE SUBUNIT C"/>
    <property type="match status" value="1"/>
</dbReference>
<dbReference type="Pfam" id="PF02626">
    <property type="entry name" value="CT_A_B"/>
    <property type="match status" value="1"/>
</dbReference>
<dbReference type="InterPro" id="IPR003833">
    <property type="entry name" value="CT_C_D"/>
</dbReference>
<evidence type="ECO:0000313" key="6">
    <source>
        <dbReference type="EMBL" id="QDU87186.1"/>
    </source>
</evidence>
<dbReference type="InterPro" id="IPR029000">
    <property type="entry name" value="Cyclophilin-like_dom_sf"/>
</dbReference>
<dbReference type="NCBIfam" id="TIGR00370">
    <property type="entry name" value="5-oxoprolinase subunit PxpB"/>
    <property type="match status" value="1"/>
</dbReference>
<organism evidence="6 7">
    <name type="scientific">Pirellulimonas nuda</name>
    <dbReference type="NCBI Taxonomy" id="2528009"/>
    <lineage>
        <taxon>Bacteria</taxon>
        <taxon>Pseudomonadati</taxon>
        <taxon>Planctomycetota</taxon>
        <taxon>Planctomycetia</taxon>
        <taxon>Pirellulales</taxon>
        <taxon>Lacipirellulaceae</taxon>
        <taxon>Pirellulimonas</taxon>
    </lineage>
</organism>
<evidence type="ECO:0000313" key="7">
    <source>
        <dbReference type="Proteomes" id="UP000317429"/>
    </source>
</evidence>
<gene>
    <name evidence="6" type="primary">kipA</name>
    <name evidence="6" type="ORF">Pla175_05420</name>
</gene>
<evidence type="ECO:0000256" key="3">
    <source>
        <dbReference type="ARBA" id="ARBA00022840"/>
    </source>
</evidence>
<dbReference type="Proteomes" id="UP000317429">
    <property type="component" value="Chromosome"/>
</dbReference>
<dbReference type="SUPFAM" id="SSF160467">
    <property type="entry name" value="PH0987 N-terminal domain-like"/>
    <property type="match status" value="1"/>
</dbReference>
<dbReference type="KEGG" id="pnd:Pla175_05420"/>
<keyword evidence="2" id="KW-0378">Hydrolase</keyword>
<dbReference type="GO" id="GO:0016787">
    <property type="term" value="F:hydrolase activity"/>
    <property type="evidence" value="ECO:0007669"/>
    <property type="project" value="UniProtKB-KW"/>
</dbReference>
<dbReference type="Pfam" id="PF02682">
    <property type="entry name" value="CT_C_D"/>
    <property type="match status" value="1"/>
</dbReference>
<evidence type="ECO:0000256" key="1">
    <source>
        <dbReference type="ARBA" id="ARBA00022741"/>
    </source>
</evidence>
<dbReference type="Gene3D" id="2.40.100.10">
    <property type="entry name" value="Cyclophilin-like"/>
    <property type="match status" value="2"/>
</dbReference>
<accession>A0A518D6V7</accession>
<name>A0A518D6V7_9BACT</name>
<protein>
    <submittedName>
        <fullName evidence="6">KipI antagonist</fullName>
    </submittedName>
</protein>
<dbReference type="AlphaFoldDB" id="A0A518D6V7"/>
<dbReference type="InterPro" id="IPR003778">
    <property type="entry name" value="CT_A_B"/>
</dbReference>
<feature type="domain" description="Carboxyltransferase" evidence="4">
    <location>
        <begin position="10"/>
        <end position="220"/>
    </location>
</feature>
<sequence length="567" mass="59330">MTTPHPHPRYCLSPLGDAAILLESTTQHPDQAAQEVARLSETLRANPLPGVTDVVCAYQALAVHYAPLRVLEAAGGEGGRPAAIVAQWVNSNAAKPPSLVATPRQVSIPVCYAEEFAPDLAAVAQHAGVSPHEVIARHTQATYPVRAIGFSPGFPYLAGLCPSLHTPRRTTPRTRVPAGSVAIGGAQTGVYPQDSPGGWNLIGRTPLRLFSPAAEPPSLLAVGDVVRFEPIDRARFDELASARESAPLVVEAEGEPTLKVLRPGLQTTVQDLGRSGCQALGVTPGGAMDPVALRLANLLVGNPESAAAIECVLTGPKLRALRETVVAVVGAQADGVPLGRPIPLRTGDVLDLGRLTSGARAYLAIRGGVAAPVVLGGRGTDLRGGFGGSGGRAIGEGDVIHALPATAQPPQAGRWFASAADLAPNSPEGRIRLLRGPQAHWFAPQAWKGLLTRPFTLSPHSDRMGLRLTGPELACKRRQEMTSQPVALGAVQVPPDGQPIVLAADRQTIGGYPVMAVVATVDLPSLAQLRPGEAVRFTEIGPEEAEALLQESEHQFERLRLGIAQHA</sequence>
<keyword evidence="1" id="KW-0547">Nucleotide-binding</keyword>
<dbReference type="RefSeq" id="WP_145281096.1">
    <property type="nucleotide sequence ID" value="NZ_CP036291.1"/>
</dbReference>
<dbReference type="SMART" id="SM00796">
    <property type="entry name" value="AHS1"/>
    <property type="match status" value="1"/>
</dbReference>
<proteinExistence type="predicted"/>
<keyword evidence="3" id="KW-0067">ATP-binding</keyword>
<feature type="domain" description="Carboxyltransferase" evidence="5">
    <location>
        <begin position="279"/>
        <end position="555"/>
    </location>
</feature>
<dbReference type="Gene3D" id="3.30.1360.40">
    <property type="match status" value="1"/>
</dbReference>
<dbReference type="InterPro" id="IPR010016">
    <property type="entry name" value="PxpB"/>
</dbReference>
<dbReference type="NCBIfam" id="TIGR00724">
    <property type="entry name" value="urea_amlyse_rel"/>
    <property type="match status" value="1"/>
</dbReference>
<dbReference type="OrthoDB" id="9782422at2"/>
<evidence type="ECO:0000256" key="2">
    <source>
        <dbReference type="ARBA" id="ARBA00022801"/>
    </source>
</evidence>
<dbReference type="SMART" id="SM00797">
    <property type="entry name" value="AHS2"/>
    <property type="match status" value="1"/>
</dbReference>
<dbReference type="GO" id="GO:0005524">
    <property type="term" value="F:ATP binding"/>
    <property type="evidence" value="ECO:0007669"/>
    <property type="project" value="UniProtKB-KW"/>
</dbReference>
<evidence type="ECO:0000259" key="5">
    <source>
        <dbReference type="SMART" id="SM00797"/>
    </source>
</evidence>
<dbReference type="InterPro" id="IPR052708">
    <property type="entry name" value="PxpC"/>
</dbReference>
<reference evidence="6 7" key="1">
    <citation type="submission" date="2019-02" db="EMBL/GenBank/DDBJ databases">
        <title>Deep-cultivation of Planctomycetes and their phenomic and genomic characterization uncovers novel biology.</title>
        <authorList>
            <person name="Wiegand S."/>
            <person name="Jogler M."/>
            <person name="Boedeker C."/>
            <person name="Pinto D."/>
            <person name="Vollmers J."/>
            <person name="Rivas-Marin E."/>
            <person name="Kohn T."/>
            <person name="Peeters S.H."/>
            <person name="Heuer A."/>
            <person name="Rast P."/>
            <person name="Oberbeckmann S."/>
            <person name="Bunk B."/>
            <person name="Jeske O."/>
            <person name="Meyerdierks A."/>
            <person name="Storesund J.E."/>
            <person name="Kallscheuer N."/>
            <person name="Luecker S."/>
            <person name="Lage O.M."/>
            <person name="Pohl T."/>
            <person name="Merkel B.J."/>
            <person name="Hornburger P."/>
            <person name="Mueller R.-W."/>
            <person name="Bruemmer F."/>
            <person name="Labrenz M."/>
            <person name="Spormann A.M."/>
            <person name="Op den Camp H."/>
            <person name="Overmann J."/>
            <person name="Amann R."/>
            <person name="Jetten M.S.M."/>
            <person name="Mascher T."/>
            <person name="Medema M.H."/>
            <person name="Devos D.P."/>
            <person name="Kaster A.-K."/>
            <person name="Ovreas L."/>
            <person name="Rohde M."/>
            <person name="Galperin M.Y."/>
            <person name="Jogler C."/>
        </authorList>
    </citation>
    <scope>NUCLEOTIDE SEQUENCE [LARGE SCALE GENOMIC DNA]</scope>
    <source>
        <strain evidence="6 7">Pla175</strain>
    </source>
</reference>
<keyword evidence="7" id="KW-1185">Reference proteome</keyword>
<dbReference type="PANTHER" id="PTHR43309">
    <property type="entry name" value="5-OXOPROLINASE SUBUNIT C"/>
    <property type="match status" value="1"/>
</dbReference>
<dbReference type="SUPFAM" id="SSF50891">
    <property type="entry name" value="Cyclophilin-like"/>
    <property type="match status" value="2"/>
</dbReference>
<dbReference type="EMBL" id="CP036291">
    <property type="protein sequence ID" value="QDU87186.1"/>
    <property type="molecule type" value="Genomic_DNA"/>
</dbReference>
<evidence type="ECO:0000259" key="4">
    <source>
        <dbReference type="SMART" id="SM00796"/>
    </source>
</evidence>